<dbReference type="Gene3D" id="1.10.3210.10">
    <property type="entry name" value="Hypothetical protein af1432"/>
    <property type="match status" value="1"/>
</dbReference>
<dbReference type="Pfam" id="PF01966">
    <property type="entry name" value="HD"/>
    <property type="match status" value="1"/>
</dbReference>
<proteinExistence type="predicted"/>
<protein>
    <submittedName>
        <fullName evidence="2">HD domain-containing protein</fullName>
    </submittedName>
</protein>
<gene>
    <name evidence="2" type="ORF">FYJ50_08280</name>
</gene>
<dbReference type="InterPro" id="IPR006674">
    <property type="entry name" value="HD_domain"/>
</dbReference>
<sequence length="154" mass="17950">MKKYEIVKDYVYSQYSKISYEPLKTAAYTHTAMVDASITLLAISRNIRIERAKICALFHDYAQFVDNCPHDQHAKLSSLYCSQFLRQTELFKINEIDDICYAISRHSFKNKYDSPLCEALKDADVMARFLENPECELSDIEKQRLFKATADIQK</sequence>
<comment type="caution">
    <text evidence="2">The sequence shown here is derived from an EMBL/GenBank/DDBJ whole genome shotgun (WGS) entry which is preliminary data.</text>
</comment>
<reference evidence="2 3" key="1">
    <citation type="submission" date="2019-08" db="EMBL/GenBank/DDBJ databases">
        <title>In-depth cultivation of the pig gut microbiome towards novel bacterial diversity and tailored functional studies.</title>
        <authorList>
            <person name="Wylensek D."/>
            <person name="Hitch T.C.A."/>
            <person name="Clavel T."/>
        </authorList>
    </citation>
    <scope>NUCLEOTIDE SEQUENCE [LARGE SCALE GENOMIC DNA]</scope>
    <source>
        <strain evidence="2 3">LKV-178-WT-2G</strain>
    </source>
</reference>
<dbReference type="RefSeq" id="WP_154460965.1">
    <property type="nucleotide sequence ID" value="NZ_JAXEST010000032.1"/>
</dbReference>
<accession>A0A7X2N409</accession>
<name>A0A7X2N409_9FIRM</name>
<feature type="domain" description="HD" evidence="1">
    <location>
        <begin position="28"/>
        <end position="127"/>
    </location>
</feature>
<organism evidence="2 3">
    <name type="scientific">Floccifex porci</name>
    <dbReference type="NCBI Taxonomy" id="2606629"/>
    <lineage>
        <taxon>Bacteria</taxon>
        <taxon>Bacillati</taxon>
        <taxon>Bacillota</taxon>
        <taxon>Erysipelotrichia</taxon>
        <taxon>Erysipelotrichales</taxon>
        <taxon>Erysipelotrichaceae</taxon>
        <taxon>Floccifex</taxon>
    </lineage>
</organism>
<evidence type="ECO:0000259" key="1">
    <source>
        <dbReference type="Pfam" id="PF01966"/>
    </source>
</evidence>
<dbReference type="EMBL" id="VUMM01000019">
    <property type="protein sequence ID" value="MSS02084.1"/>
    <property type="molecule type" value="Genomic_DNA"/>
</dbReference>
<dbReference type="Proteomes" id="UP000470082">
    <property type="component" value="Unassembled WGS sequence"/>
</dbReference>
<evidence type="ECO:0000313" key="2">
    <source>
        <dbReference type="EMBL" id="MSS02084.1"/>
    </source>
</evidence>
<dbReference type="AlphaFoldDB" id="A0A7X2N409"/>
<keyword evidence="3" id="KW-1185">Reference proteome</keyword>
<evidence type="ECO:0000313" key="3">
    <source>
        <dbReference type="Proteomes" id="UP000470082"/>
    </source>
</evidence>
<dbReference type="SUPFAM" id="SSF109604">
    <property type="entry name" value="HD-domain/PDEase-like"/>
    <property type="match status" value="1"/>
</dbReference>